<feature type="domain" description="Response regulatory" evidence="3">
    <location>
        <begin position="5"/>
        <end position="121"/>
    </location>
</feature>
<dbReference type="CDD" id="cd00156">
    <property type="entry name" value="REC"/>
    <property type="match status" value="1"/>
</dbReference>
<keyword evidence="4" id="KW-0808">Transferase</keyword>
<dbReference type="SUPFAM" id="SSF55785">
    <property type="entry name" value="PYP-like sensor domain (PAS domain)"/>
    <property type="match status" value="1"/>
</dbReference>
<protein>
    <submittedName>
        <fullName evidence="4">Putative sensor histidine kinase pdtaS</fullName>
        <ecNumber evidence="4">2.7.13.3</ecNumber>
    </submittedName>
</protein>
<dbReference type="InterPro" id="IPR035965">
    <property type="entry name" value="PAS-like_dom_sf"/>
</dbReference>
<dbReference type="OrthoDB" id="8127at2157"/>
<dbReference type="EMBL" id="LT607756">
    <property type="protein sequence ID" value="SCG86603.1"/>
    <property type="molecule type" value="Genomic_DNA"/>
</dbReference>
<dbReference type="Pfam" id="PF02518">
    <property type="entry name" value="HATPase_c"/>
    <property type="match status" value="1"/>
</dbReference>
<dbReference type="Pfam" id="PF07568">
    <property type="entry name" value="HisKA_2"/>
    <property type="match status" value="1"/>
</dbReference>
<keyword evidence="1" id="KW-0597">Phosphoprotein</keyword>
<evidence type="ECO:0000259" key="2">
    <source>
        <dbReference type="PROSITE" id="PS50109"/>
    </source>
</evidence>
<dbReference type="InterPro" id="IPR013656">
    <property type="entry name" value="PAS_4"/>
</dbReference>
<dbReference type="Gene3D" id="3.40.50.2300">
    <property type="match status" value="1"/>
</dbReference>
<name>A0A1D3L4R5_9EURY</name>
<dbReference type="KEGG" id="mcub:MCBB_2060"/>
<dbReference type="InterPro" id="IPR005467">
    <property type="entry name" value="His_kinase_dom"/>
</dbReference>
<feature type="modified residue" description="4-aspartylphosphate" evidence="1">
    <location>
        <position position="56"/>
    </location>
</feature>
<dbReference type="PROSITE" id="PS50110">
    <property type="entry name" value="RESPONSE_REGULATORY"/>
    <property type="match status" value="1"/>
</dbReference>
<evidence type="ECO:0000313" key="4">
    <source>
        <dbReference type="EMBL" id="SCG86603.1"/>
    </source>
</evidence>
<gene>
    <name evidence="4" type="primary">pdtaS17</name>
    <name evidence="4" type="ORF">MCBB_2060</name>
</gene>
<dbReference type="AlphaFoldDB" id="A0A1D3L4R5"/>
<dbReference type="PANTHER" id="PTHR43065:SF23">
    <property type="entry name" value="SENSOR HISTIDINE KINASE PDTAS"/>
    <property type="match status" value="1"/>
</dbReference>
<keyword evidence="5" id="KW-1185">Reference proteome</keyword>
<dbReference type="GeneID" id="30412895"/>
<dbReference type="NCBIfam" id="TIGR00229">
    <property type="entry name" value="sensory_box"/>
    <property type="match status" value="1"/>
</dbReference>
<dbReference type="InterPro" id="IPR011495">
    <property type="entry name" value="Sig_transdc_His_kin_sub2_dim/P"/>
</dbReference>
<accession>A0A1D3L4R5</accession>
<evidence type="ECO:0000256" key="1">
    <source>
        <dbReference type="PROSITE-ProRule" id="PRU00169"/>
    </source>
</evidence>
<dbReference type="PROSITE" id="PS50109">
    <property type="entry name" value="HIS_KIN"/>
    <property type="match status" value="1"/>
</dbReference>
<dbReference type="InterPro" id="IPR000014">
    <property type="entry name" value="PAS"/>
</dbReference>
<dbReference type="InterPro" id="IPR036890">
    <property type="entry name" value="HATPase_C_sf"/>
</dbReference>
<dbReference type="Proteomes" id="UP000094707">
    <property type="component" value="Chromosome I"/>
</dbReference>
<dbReference type="SUPFAM" id="SSF55874">
    <property type="entry name" value="ATPase domain of HSP90 chaperone/DNA topoisomerase II/histidine kinase"/>
    <property type="match status" value="1"/>
</dbReference>
<dbReference type="InterPro" id="IPR001789">
    <property type="entry name" value="Sig_transdc_resp-reg_receiver"/>
</dbReference>
<dbReference type="GO" id="GO:0004673">
    <property type="term" value="F:protein histidine kinase activity"/>
    <property type="evidence" value="ECO:0007669"/>
    <property type="project" value="UniProtKB-EC"/>
</dbReference>
<evidence type="ECO:0000259" key="3">
    <source>
        <dbReference type="PROSITE" id="PS50110"/>
    </source>
</evidence>
<dbReference type="RefSeq" id="WP_071907651.1">
    <property type="nucleotide sequence ID" value="NZ_LT607756.1"/>
</dbReference>
<dbReference type="Pfam" id="PF08448">
    <property type="entry name" value="PAS_4"/>
    <property type="match status" value="1"/>
</dbReference>
<dbReference type="Gene3D" id="3.30.450.20">
    <property type="entry name" value="PAS domain"/>
    <property type="match status" value="1"/>
</dbReference>
<dbReference type="SMART" id="SM00387">
    <property type="entry name" value="HATPase_c"/>
    <property type="match status" value="1"/>
</dbReference>
<evidence type="ECO:0000313" key="5">
    <source>
        <dbReference type="Proteomes" id="UP000094707"/>
    </source>
</evidence>
<dbReference type="SMART" id="SM00448">
    <property type="entry name" value="REC"/>
    <property type="match status" value="1"/>
</dbReference>
<reference evidence="4 5" key="1">
    <citation type="submission" date="2016-08" db="EMBL/GenBank/DDBJ databases">
        <authorList>
            <person name="Seilhamer J.J."/>
        </authorList>
    </citation>
    <scope>NUCLEOTIDE SEQUENCE [LARGE SCALE GENOMIC DNA]</scope>
    <source>
        <strain evidence="4">Buetzberg</strain>
    </source>
</reference>
<organism evidence="4 5">
    <name type="scientific">Methanobacterium congolense</name>
    <dbReference type="NCBI Taxonomy" id="118062"/>
    <lineage>
        <taxon>Archaea</taxon>
        <taxon>Methanobacteriati</taxon>
        <taxon>Methanobacteriota</taxon>
        <taxon>Methanomada group</taxon>
        <taxon>Methanobacteria</taxon>
        <taxon>Methanobacteriales</taxon>
        <taxon>Methanobacteriaceae</taxon>
        <taxon>Methanobacterium</taxon>
    </lineage>
</organism>
<dbReference type="InterPro" id="IPR011006">
    <property type="entry name" value="CheY-like_superfamily"/>
</dbReference>
<dbReference type="SUPFAM" id="SSF52172">
    <property type="entry name" value="CheY-like"/>
    <property type="match status" value="1"/>
</dbReference>
<dbReference type="GO" id="GO:0000160">
    <property type="term" value="P:phosphorelay signal transduction system"/>
    <property type="evidence" value="ECO:0007669"/>
    <property type="project" value="InterPro"/>
</dbReference>
<dbReference type="Gene3D" id="3.30.565.10">
    <property type="entry name" value="Histidine kinase-like ATPase, C-terminal domain"/>
    <property type="match status" value="1"/>
</dbReference>
<dbReference type="InterPro" id="IPR003594">
    <property type="entry name" value="HATPase_dom"/>
</dbReference>
<dbReference type="Pfam" id="PF00072">
    <property type="entry name" value="Response_reg"/>
    <property type="match status" value="1"/>
</dbReference>
<sequence length="471" mass="54229">MQELRILILEDYPPDAELAMLELEENGLEFASRVVDNEEDFLRELNEFEPQVILSDYKLPTFDGISALKLVRGKFPEKPFIFVSGTFREDFAVETLKKGATDYVLKENISKLPFAVKRALKEVEKTLKRERAEKALKNSEMQYRTTINALDDMLIVVDSRMHIILFNKTFERKKKEFGMGKALKGQNMFEALPFLPENLKQEYLRIFETGESLINEYSYSVNGVEVVEEVRRIPVFEEGKVVRVLTIIRDVTERKNSENRIKASLNEKEALLKEIHHRVKNNMQIISSLLNLQSTQVRNEDDAELFKASQDRVRSMALIHSKLYQSDDLSSINFSEYITSLAYGLLSSYDVSSSVRLNLDLEDLSLNIETAIPCGLIINELLTNSIKHAFPNDEGEIYINLRELEGDKFQLIIGDTGQGFPEDLDFQKTDTLGMQLVMSLINQIDGKIEFEKDKGSKFKIIFGKLEYEERI</sequence>
<proteinExistence type="predicted"/>
<dbReference type="EC" id="2.7.13.3" evidence="4"/>
<dbReference type="STRING" id="118062.MCBB_2060"/>
<dbReference type="PANTHER" id="PTHR43065">
    <property type="entry name" value="SENSOR HISTIDINE KINASE"/>
    <property type="match status" value="1"/>
</dbReference>
<keyword evidence="4" id="KW-0418">Kinase</keyword>
<feature type="domain" description="Histidine kinase" evidence="2">
    <location>
        <begin position="274"/>
        <end position="466"/>
    </location>
</feature>